<protein>
    <submittedName>
        <fullName evidence="3">Slowpoke-binding protein</fullName>
    </submittedName>
</protein>
<proteinExistence type="predicted"/>
<dbReference type="EMBL" id="JASMQC010000003">
    <property type="protein sequence ID" value="KAK1946615.1"/>
    <property type="molecule type" value="Genomic_DNA"/>
</dbReference>
<dbReference type="InterPro" id="IPR000719">
    <property type="entry name" value="Prot_kinase_dom"/>
</dbReference>
<feature type="compositionally biased region" description="Polar residues" evidence="1">
    <location>
        <begin position="439"/>
        <end position="461"/>
    </location>
</feature>
<dbReference type="GO" id="GO:0004672">
    <property type="term" value="F:protein kinase activity"/>
    <property type="evidence" value="ECO:0007669"/>
    <property type="project" value="InterPro"/>
</dbReference>
<evidence type="ECO:0000313" key="3">
    <source>
        <dbReference type="EMBL" id="KAK1946615.1"/>
    </source>
</evidence>
<feature type="region of interest" description="Disordered" evidence="1">
    <location>
        <begin position="429"/>
        <end position="496"/>
    </location>
</feature>
<sequence>MEHFIDARKHEVASLTSSSSMRSTGLHHEVNGTDSCVIPSLRSCTMSSSSSFNATLAVLLAAKYCRQYPLFRWREEALPSMGRRAEKYCFRVEMLNLQQEGCGEMLLALLPAQLSLLDFQKENTLYKLKALLVTLKHPYILPVLDIYYSKEKKALLVVQPFVSNGSIKDRIYQVDNPAKPYDVKYRLENAHPLPFEEVSKFSRQILEVLAGLRSKGLVCDHLRSTNVLIDEGNVRLAEIFTPLLAIDRYKDSRELTVSLEQHMDIDLLLFGRVLYEMATGMELLSPLPEEGVLEMLAPEIAEVLQAIFYYPESLEPPDTVSSSSKAEVENNEAAFDDVESVSSNVSSRNKKHLFLVDVEKMLEDFPLFTAARDVPPIRTLFAGFRLDSGMKSSIKYSMRINASRSQAHIVHYNDQEALQRARQRAERRVYEEKEKQQQRIQQLTPSRHPTSKGNSYSSKTIPSRRKTYRADSFRKHAQRTLSLPDSNKSNPGTSSA</sequence>
<comment type="caution">
    <text evidence="3">The sequence shown here is derived from an EMBL/GenBank/DDBJ whole genome shotgun (WGS) entry which is preliminary data.</text>
</comment>
<dbReference type="Proteomes" id="UP001259832">
    <property type="component" value="Unassembled WGS sequence"/>
</dbReference>
<feature type="domain" description="Protein kinase" evidence="2">
    <location>
        <begin position="75"/>
        <end position="355"/>
    </location>
</feature>
<organism evidence="3 4">
    <name type="scientific">Phytophthora citrophthora</name>
    <dbReference type="NCBI Taxonomy" id="4793"/>
    <lineage>
        <taxon>Eukaryota</taxon>
        <taxon>Sar</taxon>
        <taxon>Stramenopiles</taxon>
        <taxon>Oomycota</taxon>
        <taxon>Peronosporomycetes</taxon>
        <taxon>Peronosporales</taxon>
        <taxon>Peronosporaceae</taxon>
        <taxon>Phytophthora</taxon>
    </lineage>
</organism>
<dbReference type="Gene3D" id="1.10.510.10">
    <property type="entry name" value="Transferase(Phosphotransferase) domain 1"/>
    <property type="match status" value="1"/>
</dbReference>
<feature type="compositionally biased region" description="Polar residues" evidence="1">
    <location>
        <begin position="479"/>
        <end position="496"/>
    </location>
</feature>
<evidence type="ECO:0000313" key="4">
    <source>
        <dbReference type="Proteomes" id="UP001259832"/>
    </source>
</evidence>
<gene>
    <name evidence="3" type="ORF">P3T76_002167</name>
</gene>
<evidence type="ECO:0000256" key="1">
    <source>
        <dbReference type="SAM" id="MobiDB-lite"/>
    </source>
</evidence>
<dbReference type="InterPro" id="IPR011009">
    <property type="entry name" value="Kinase-like_dom_sf"/>
</dbReference>
<reference evidence="3" key="1">
    <citation type="submission" date="2023-08" db="EMBL/GenBank/DDBJ databases">
        <title>Reference Genome Resource for the Citrus Pathogen Phytophthora citrophthora.</title>
        <authorList>
            <person name="Moller H."/>
            <person name="Coetzee B."/>
            <person name="Rose L.J."/>
            <person name="Van Niekerk J.M."/>
        </authorList>
    </citation>
    <scope>NUCLEOTIDE SEQUENCE</scope>
    <source>
        <strain evidence="3">STE-U-9442</strain>
    </source>
</reference>
<keyword evidence="4" id="KW-1185">Reference proteome</keyword>
<accession>A0AAD9GX29</accession>
<dbReference type="SUPFAM" id="SSF56112">
    <property type="entry name" value="Protein kinase-like (PK-like)"/>
    <property type="match status" value="1"/>
</dbReference>
<evidence type="ECO:0000259" key="2">
    <source>
        <dbReference type="PROSITE" id="PS50011"/>
    </source>
</evidence>
<dbReference type="InterPro" id="IPR001245">
    <property type="entry name" value="Ser-Thr/Tyr_kinase_cat_dom"/>
</dbReference>
<dbReference type="Gene3D" id="3.30.200.20">
    <property type="entry name" value="Phosphorylase Kinase, domain 1"/>
    <property type="match status" value="1"/>
</dbReference>
<dbReference type="Pfam" id="PF07714">
    <property type="entry name" value="PK_Tyr_Ser-Thr"/>
    <property type="match status" value="1"/>
</dbReference>
<dbReference type="PROSITE" id="PS50011">
    <property type="entry name" value="PROTEIN_KINASE_DOM"/>
    <property type="match status" value="1"/>
</dbReference>
<name>A0AAD9GX29_9STRA</name>
<dbReference type="AlphaFoldDB" id="A0AAD9GX29"/>
<dbReference type="GO" id="GO:0005524">
    <property type="term" value="F:ATP binding"/>
    <property type="evidence" value="ECO:0007669"/>
    <property type="project" value="InterPro"/>
</dbReference>